<dbReference type="InterPro" id="IPR001906">
    <property type="entry name" value="Terpene_synth_N"/>
</dbReference>
<dbReference type="InterPro" id="IPR050148">
    <property type="entry name" value="Terpene_synthase-like"/>
</dbReference>
<evidence type="ECO:0000313" key="7">
    <source>
        <dbReference type="Proteomes" id="UP000596660"/>
    </source>
</evidence>
<name>A0A803LNA8_CHEQI</name>
<evidence type="ECO:0000259" key="5">
    <source>
        <dbReference type="Pfam" id="PF03936"/>
    </source>
</evidence>
<keyword evidence="3" id="KW-0460">Magnesium</keyword>
<accession>A0A803LNA8</accession>
<dbReference type="GO" id="GO:0000287">
    <property type="term" value="F:magnesium ion binding"/>
    <property type="evidence" value="ECO:0007669"/>
    <property type="project" value="InterPro"/>
</dbReference>
<dbReference type="PANTHER" id="PTHR31225:SF252">
    <property type="entry name" value="TERPENE SYNTHASE 12-RELATED"/>
    <property type="match status" value="1"/>
</dbReference>
<comment type="cofactor">
    <cofactor evidence="1">
        <name>Mg(2+)</name>
        <dbReference type="ChEBI" id="CHEBI:18420"/>
    </cofactor>
</comment>
<dbReference type="PANTHER" id="PTHR31225">
    <property type="entry name" value="OS04G0344100 PROTEIN-RELATED"/>
    <property type="match status" value="1"/>
</dbReference>
<keyword evidence="7" id="KW-1185">Reference proteome</keyword>
<evidence type="ECO:0000259" key="4">
    <source>
        <dbReference type="Pfam" id="PF01397"/>
    </source>
</evidence>
<dbReference type="Gramene" id="AUR62016437-RA">
    <property type="protein sequence ID" value="AUR62016437-RA:cds"/>
    <property type="gene ID" value="AUR62016437"/>
</dbReference>
<dbReference type="AlphaFoldDB" id="A0A803LNA8"/>
<dbReference type="SUPFAM" id="SSF48239">
    <property type="entry name" value="Terpenoid cyclases/Protein prenyltransferases"/>
    <property type="match status" value="1"/>
</dbReference>
<dbReference type="EnsemblPlants" id="AUR62016437-RA">
    <property type="protein sequence ID" value="AUR62016437-RA:cds"/>
    <property type="gene ID" value="AUR62016437"/>
</dbReference>
<organism evidence="6 7">
    <name type="scientific">Chenopodium quinoa</name>
    <name type="common">Quinoa</name>
    <dbReference type="NCBI Taxonomy" id="63459"/>
    <lineage>
        <taxon>Eukaryota</taxon>
        <taxon>Viridiplantae</taxon>
        <taxon>Streptophyta</taxon>
        <taxon>Embryophyta</taxon>
        <taxon>Tracheophyta</taxon>
        <taxon>Spermatophyta</taxon>
        <taxon>Magnoliopsida</taxon>
        <taxon>eudicotyledons</taxon>
        <taxon>Gunneridae</taxon>
        <taxon>Pentapetalae</taxon>
        <taxon>Caryophyllales</taxon>
        <taxon>Chenopodiaceae</taxon>
        <taxon>Chenopodioideae</taxon>
        <taxon>Atripliceae</taxon>
        <taxon>Chenopodium</taxon>
    </lineage>
</organism>
<dbReference type="Proteomes" id="UP000596660">
    <property type="component" value="Unplaced"/>
</dbReference>
<reference evidence="6" key="1">
    <citation type="journal article" date="2017" name="Nature">
        <title>The genome of Chenopodium quinoa.</title>
        <authorList>
            <person name="Jarvis D.E."/>
            <person name="Ho Y.S."/>
            <person name="Lightfoot D.J."/>
            <person name="Schmoeckel S.M."/>
            <person name="Li B."/>
            <person name="Borm T.J.A."/>
            <person name="Ohyanagi H."/>
            <person name="Mineta K."/>
            <person name="Michell C.T."/>
            <person name="Saber N."/>
            <person name="Kharbatia N.M."/>
            <person name="Rupper R.R."/>
            <person name="Sharp A.R."/>
            <person name="Dally N."/>
            <person name="Boughton B.A."/>
            <person name="Woo Y.H."/>
            <person name="Gao G."/>
            <person name="Schijlen E.G.W.M."/>
            <person name="Guo X."/>
            <person name="Momin A.A."/>
            <person name="Negrao S."/>
            <person name="Al-Babili S."/>
            <person name="Gehring C."/>
            <person name="Roessner U."/>
            <person name="Jung C."/>
            <person name="Murphy K."/>
            <person name="Arold S.T."/>
            <person name="Gojobori T."/>
            <person name="van der Linden C.G."/>
            <person name="van Loo E.N."/>
            <person name="Jellen E.N."/>
            <person name="Maughan P.J."/>
            <person name="Tester M."/>
        </authorList>
    </citation>
    <scope>NUCLEOTIDE SEQUENCE [LARGE SCALE GENOMIC DNA]</scope>
    <source>
        <strain evidence="6">cv. PI 614886</strain>
    </source>
</reference>
<dbReference type="Gene3D" id="1.50.10.130">
    <property type="entry name" value="Terpene synthase, N-terminal domain"/>
    <property type="match status" value="1"/>
</dbReference>
<evidence type="ECO:0000256" key="1">
    <source>
        <dbReference type="ARBA" id="ARBA00001946"/>
    </source>
</evidence>
<evidence type="ECO:0000313" key="6">
    <source>
        <dbReference type="EnsemblPlants" id="AUR62016437-RA:cds"/>
    </source>
</evidence>
<keyword evidence="2" id="KW-0479">Metal-binding</keyword>
<dbReference type="InterPro" id="IPR008949">
    <property type="entry name" value="Isoprenoid_synthase_dom_sf"/>
</dbReference>
<dbReference type="Pfam" id="PF01397">
    <property type="entry name" value="Terpene_synth"/>
    <property type="match status" value="1"/>
</dbReference>
<dbReference type="InterPro" id="IPR008930">
    <property type="entry name" value="Terpenoid_cyclase/PrenylTrfase"/>
</dbReference>
<evidence type="ECO:0000256" key="3">
    <source>
        <dbReference type="ARBA" id="ARBA00022842"/>
    </source>
</evidence>
<dbReference type="GO" id="GO:0016102">
    <property type="term" value="P:diterpenoid biosynthetic process"/>
    <property type="evidence" value="ECO:0007669"/>
    <property type="project" value="InterPro"/>
</dbReference>
<protein>
    <submittedName>
        <fullName evidence="6">Uncharacterized protein</fullName>
    </submittedName>
</protein>
<dbReference type="GO" id="GO:0010333">
    <property type="term" value="F:terpene synthase activity"/>
    <property type="evidence" value="ECO:0007669"/>
    <property type="project" value="InterPro"/>
</dbReference>
<feature type="domain" description="Terpene synthase metal-binding" evidence="5">
    <location>
        <begin position="334"/>
        <end position="419"/>
    </location>
</feature>
<feature type="domain" description="Terpene synthase metal-binding" evidence="5">
    <location>
        <begin position="213"/>
        <end position="331"/>
    </location>
</feature>
<dbReference type="InterPro" id="IPR044814">
    <property type="entry name" value="Terpene_cyclase_plant_C1"/>
</dbReference>
<dbReference type="Gene3D" id="1.10.600.10">
    <property type="entry name" value="Farnesyl Diphosphate Synthase"/>
    <property type="match status" value="2"/>
</dbReference>
<reference evidence="6" key="2">
    <citation type="submission" date="2021-03" db="UniProtKB">
        <authorList>
            <consortium name="EnsemblPlants"/>
        </authorList>
    </citation>
    <scope>IDENTIFICATION</scope>
</reference>
<dbReference type="InterPro" id="IPR005630">
    <property type="entry name" value="Terpene_synthase_metal-bd"/>
</dbReference>
<dbReference type="Pfam" id="PF03936">
    <property type="entry name" value="Terpene_synth_C"/>
    <property type="match status" value="2"/>
</dbReference>
<dbReference type="InterPro" id="IPR036965">
    <property type="entry name" value="Terpene_synth_N_sf"/>
</dbReference>
<dbReference type="SUPFAM" id="SSF48576">
    <property type="entry name" value="Terpenoid synthases"/>
    <property type="match status" value="1"/>
</dbReference>
<proteinExistence type="predicted"/>
<dbReference type="CDD" id="cd00684">
    <property type="entry name" value="Terpene_cyclase_plant_C1"/>
    <property type="match status" value="1"/>
</dbReference>
<evidence type="ECO:0000256" key="2">
    <source>
        <dbReference type="ARBA" id="ARBA00022723"/>
    </source>
</evidence>
<sequence length="543" mass="62565">DDYENIVKRLKCEVKNLMVNEELKPLMVFKIIDEIQRLGLGNHFGEDIESALRRLSCKFDDLELDLHATALGFRILRQNGILMSQDIFKQFMDENGNFNPSLCNDNEGMKSLYEASHLGFEGEHLLDEAKVFTKEHLINSYKLEDKMIVVNDDVNYTLELPLRYRMPKLEARNYVEIHPKDDETALLELAVLDFNRAQLMHQQDLQELARWWKDLELSEKLSFARDRLMECFFWGIGTLSKPELSSGRKALTKAFKFITIIDDIYDVYGTIDELELFTNAIERWNINAVDELPDYMKLTFLALYNTVNEIGYEILKQKGFNCIPYLKKTIISGVVALTHVFFFVSPQITPEALHCLRNNHDILRLPSMVFRLSNDLATSEAEIERGEMANAISCYAKEKGVTMKDARKHLSKLIDESWKRLNEIQVVNDTPFSADFIEAAMNLARTAQCAYQHGDADYKKPQQFYKPQYQHTSGNKKLVMQNRKPNPVLCDYCKFPGHTIDKCYKLNGYPPHFGNNNKFKGKKVAALVQGGNADDEVSQDSDA</sequence>
<feature type="domain" description="Terpene synthase N-terminal" evidence="4">
    <location>
        <begin position="3"/>
        <end position="157"/>
    </location>
</feature>
<dbReference type="OMA" id="DYLETAW"/>